<dbReference type="InterPro" id="IPR011011">
    <property type="entry name" value="Znf_FYVE_PHD"/>
</dbReference>
<reference evidence="9 10" key="1">
    <citation type="journal article" date="2016" name="Proc. Natl. Acad. Sci. U.S.A.">
        <title>Comparative genomics of biotechnologically important yeasts.</title>
        <authorList>
            <person name="Riley R."/>
            <person name="Haridas S."/>
            <person name="Wolfe K.H."/>
            <person name="Lopes M.R."/>
            <person name="Hittinger C.T."/>
            <person name="Goeker M."/>
            <person name="Salamov A.A."/>
            <person name="Wisecaver J.H."/>
            <person name="Long T.M."/>
            <person name="Calvey C.H."/>
            <person name="Aerts A.L."/>
            <person name="Barry K.W."/>
            <person name="Choi C."/>
            <person name="Clum A."/>
            <person name="Coughlan A.Y."/>
            <person name="Deshpande S."/>
            <person name="Douglass A.P."/>
            <person name="Hanson S.J."/>
            <person name="Klenk H.-P."/>
            <person name="LaButti K.M."/>
            <person name="Lapidus A."/>
            <person name="Lindquist E.A."/>
            <person name="Lipzen A.M."/>
            <person name="Meier-Kolthoff J.P."/>
            <person name="Ohm R.A."/>
            <person name="Otillar R.P."/>
            <person name="Pangilinan J.L."/>
            <person name="Peng Y."/>
            <person name="Rokas A."/>
            <person name="Rosa C.A."/>
            <person name="Scheuner C."/>
            <person name="Sibirny A.A."/>
            <person name="Slot J.C."/>
            <person name="Stielow J.B."/>
            <person name="Sun H."/>
            <person name="Kurtzman C.P."/>
            <person name="Blackwell M."/>
            <person name="Grigoriev I.V."/>
            <person name="Jeffries T.W."/>
        </authorList>
    </citation>
    <scope>NUCLEOTIDE SEQUENCE [LARGE SCALE GENOMIC DNA]</scope>
    <source>
        <strain evidence="9 10">DSM 6958</strain>
    </source>
</reference>
<evidence type="ECO:0000256" key="2">
    <source>
        <dbReference type="ARBA" id="ARBA00022723"/>
    </source>
</evidence>
<dbReference type="InterPro" id="IPR037869">
    <property type="entry name" value="Spp1/CFP1"/>
</dbReference>
<keyword evidence="10" id="KW-1185">Reference proteome</keyword>
<dbReference type="Gene3D" id="3.30.40.10">
    <property type="entry name" value="Zinc/RING finger domain, C3HC4 (zinc finger)"/>
    <property type="match status" value="1"/>
</dbReference>
<feature type="domain" description="PHD-type" evidence="8">
    <location>
        <begin position="84"/>
        <end position="134"/>
    </location>
</feature>
<dbReference type="SMART" id="SM00249">
    <property type="entry name" value="PHD"/>
    <property type="match status" value="1"/>
</dbReference>
<dbReference type="InterPro" id="IPR019787">
    <property type="entry name" value="Znf_PHD-finger"/>
</dbReference>
<sequence length="381" mass="43257">MNNSPSGVPIANMTLPLPLNTNNTTVTLTEPALTTPANAKSRTTPAPRMRKPKPTQSKKKRRIESDTDNKYHIDQDSEGRDDNEVFCLCRKPDDGTVMIGCDHCDEWFHAACINFSNQMSRLVVSFSCPSCTAAGRGETKWKRHCRLPGCKELVTKPAKFCSREHGIKFYKDIFSGSNRRLAVTQGEIKALVNAVKSAEEFKSLGNARPEDTDHPEEDKKLISEYKLQADQARAAMESWKRREAYIVLTKEQTKRLGELAAQDSGVKKKDICGYDYRLSQTSTEWSEWENSDQGKAILSGQTPLLSTVEEFSNITGVCLMEKRKCLRHTAWQMLTVDECLLEQHSHQAEIDEANRKIDDIKRLHQLDRYLISRQADQVQFL</sequence>
<evidence type="ECO:0000313" key="9">
    <source>
        <dbReference type="EMBL" id="ODQ64301.1"/>
    </source>
</evidence>
<keyword evidence="5" id="KW-0539">Nucleus</keyword>
<dbReference type="GO" id="GO:0045893">
    <property type="term" value="P:positive regulation of DNA-templated transcription"/>
    <property type="evidence" value="ECO:0007669"/>
    <property type="project" value="TreeGrafter"/>
</dbReference>
<evidence type="ECO:0000259" key="8">
    <source>
        <dbReference type="PROSITE" id="PS50016"/>
    </source>
</evidence>
<dbReference type="Proteomes" id="UP000095009">
    <property type="component" value="Unassembled WGS sequence"/>
</dbReference>
<dbReference type="InterPro" id="IPR013083">
    <property type="entry name" value="Znf_RING/FYVE/PHD"/>
</dbReference>
<dbReference type="InterPro" id="IPR019786">
    <property type="entry name" value="Zinc_finger_PHD-type_CS"/>
</dbReference>
<feature type="compositionally biased region" description="Basic residues" evidence="7">
    <location>
        <begin position="48"/>
        <end position="62"/>
    </location>
</feature>
<dbReference type="OrthoDB" id="436852at2759"/>
<keyword evidence="2" id="KW-0479">Metal-binding</keyword>
<dbReference type="SUPFAM" id="SSF57903">
    <property type="entry name" value="FYVE/PHD zinc finger"/>
    <property type="match status" value="1"/>
</dbReference>
<proteinExistence type="predicted"/>
<accession>A0A1E3PFX4</accession>
<comment type="subcellular location">
    <subcellularLocation>
        <location evidence="1">Nucleus</location>
    </subcellularLocation>
</comment>
<keyword evidence="3 6" id="KW-0863">Zinc-finger</keyword>
<dbReference type="GO" id="GO:0008270">
    <property type="term" value="F:zinc ion binding"/>
    <property type="evidence" value="ECO:0007669"/>
    <property type="project" value="UniProtKB-KW"/>
</dbReference>
<evidence type="ECO:0000256" key="3">
    <source>
        <dbReference type="ARBA" id="ARBA00022771"/>
    </source>
</evidence>
<gene>
    <name evidence="9" type="ORF">NADFUDRAFT_52629</name>
</gene>
<organism evidence="9 10">
    <name type="scientific">Nadsonia fulvescens var. elongata DSM 6958</name>
    <dbReference type="NCBI Taxonomy" id="857566"/>
    <lineage>
        <taxon>Eukaryota</taxon>
        <taxon>Fungi</taxon>
        <taxon>Dikarya</taxon>
        <taxon>Ascomycota</taxon>
        <taxon>Saccharomycotina</taxon>
        <taxon>Dipodascomycetes</taxon>
        <taxon>Dipodascales</taxon>
        <taxon>Dipodascales incertae sedis</taxon>
        <taxon>Nadsonia</taxon>
    </lineage>
</organism>
<evidence type="ECO:0000256" key="4">
    <source>
        <dbReference type="ARBA" id="ARBA00022833"/>
    </source>
</evidence>
<dbReference type="EMBL" id="KV454412">
    <property type="protein sequence ID" value="ODQ64301.1"/>
    <property type="molecule type" value="Genomic_DNA"/>
</dbReference>
<feature type="region of interest" description="Disordered" evidence="7">
    <location>
        <begin position="1"/>
        <end position="78"/>
    </location>
</feature>
<feature type="compositionally biased region" description="Low complexity" evidence="7">
    <location>
        <begin position="12"/>
        <end position="37"/>
    </location>
</feature>
<dbReference type="GO" id="GO:0048188">
    <property type="term" value="C:Set1C/COMPASS complex"/>
    <property type="evidence" value="ECO:0007669"/>
    <property type="project" value="InterPro"/>
</dbReference>
<dbReference type="PANTHER" id="PTHR46174">
    <property type="entry name" value="CXXC-TYPE ZINC FINGER PROTEIN 1"/>
    <property type="match status" value="1"/>
</dbReference>
<protein>
    <recommendedName>
        <fullName evidence="8">PHD-type domain-containing protein</fullName>
    </recommendedName>
</protein>
<dbReference type="PANTHER" id="PTHR46174:SF1">
    <property type="entry name" value="CXXC-TYPE ZINC FINGER PROTEIN 1"/>
    <property type="match status" value="1"/>
</dbReference>
<dbReference type="PROSITE" id="PS01359">
    <property type="entry name" value="ZF_PHD_1"/>
    <property type="match status" value="1"/>
</dbReference>
<dbReference type="PROSITE" id="PS50016">
    <property type="entry name" value="ZF_PHD_2"/>
    <property type="match status" value="1"/>
</dbReference>
<evidence type="ECO:0000256" key="5">
    <source>
        <dbReference type="ARBA" id="ARBA00023242"/>
    </source>
</evidence>
<evidence type="ECO:0000313" key="10">
    <source>
        <dbReference type="Proteomes" id="UP000095009"/>
    </source>
</evidence>
<name>A0A1E3PFX4_9ASCO</name>
<dbReference type="STRING" id="857566.A0A1E3PFX4"/>
<keyword evidence="4" id="KW-0862">Zinc</keyword>
<evidence type="ECO:0000256" key="7">
    <source>
        <dbReference type="SAM" id="MobiDB-lite"/>
    </source>
</evidence>
<feature type="compositionally biased region" description="Basic and acidic residues" evidence="7">
    <location>
        <begin position="63"/>
        <end position="78"/>
    </location>
</feature>
<evidence type="ECO:0000256" key="1">
    <source>
        <dbReference type="ARBA" id="ARBA00004123"/>
    </source>
</evidence>
<evidence type="ECO:0000256" key="6">
    <source>
        <dbReference type="PROSITE-ProRule" id="PRU00146"/>
    </source>
</evidence>
<dbReference type="InterPro" id="IPR001965">
    <property type="entry name" value="Znf_PHD"/>
</dbReference>
<dbReference type="AlphaFoldDB" id="A0A1E3PFX4"/>
<dbReference type="Pfam" id="PF00628">
    <property type="entry name" value="PHD"/>
    <property type="match status" value="1"/>
</dbReference>